<dbReference type="OrthoDB" id="2692217at2"/>
<dbReference type="Pfam" id="PF12758">
    <property type="entry name" value="DUF3813"/>
    <property type="match status" value="1"/>
</dbReference>
<dbReference type="AlphaFoldDB" id="A0A372LA12"/>
<gene>
    <name evidence="2" type="ORF">D0466_16450</name>
</gene>
<comment type="caution">
    <text evidence="2">The sequence shown here is derived from an EMBL/GenBank/DDBJ whole genome shotgun (WGS) entry which is preliminary data.</text>
</comment>
<proteinExistence type="predicted"/>
<dbReference type="Proteomes" id="UP000262939">
    <property type="component" value="Unassembled WGS sequence"/>
</dbReference>
<accession>A0A372LA12</accession>
<reference evidence="2 3" key="1">
    <citation type="submission" date="2018-08" db="EMBL/GenBank/DDBJ databases">
        <title>Bacillus chawlae sp. nov., Bacillus glennii sp. nov., and Bacillus saganii sp. nov. Isolated from the Vehicle Assembly Building at Kennedy Space Center where the Viking Spacecraft were Assembled.</title>
        <authorList>
            <person name="Seuylemezian A."/>
            <person name="Vaishampayan P."/>
        </authorList>
    </citation>
    <scope>NUCLEOTIDE SEQUENCE [LARGE SCALE GENOMIC DNA]</scope>
    <source>
        <strain evidence="2 3">V44-8</strain>
    </source>
</reference>
<evidence type="ECO:0000256" key="1">
    <source>
        <dbReference type="SAM" id="MobiDB-lite"/>
    </source>
</evidence>
<feature type="region of interest" description="Disordered" evidence="1">
    <location>
        <begin position="40"/>
        <end position="64"/>
    </location>
</feature>
<name>A0A372LA12_9BACI</name>
<dbReference type="EMBL" id="QVTD01000011">
    <property type="protein sequence ID" value="RFU62166.1"/>
    <property type="molecule type" value="Genomic_DNA"/>
</dbReference>
<evidence type="ECO:0000313" key="2">
    <source>
        <dbReference type="EMBL" id="RFU62166.1"/>
    </source>
</evidence>
<dbReference type="InterPro" id="IPR024217">
    <property type="entry name" value="DUF3813"/>
</dbReference>
<protein>
    <submittedName>
        <fullName evidence="2">DUF3813 domain-containing protein</fullName>
    </submittedName>
</protein>
<evidence type="ECO:0000313" key="3">
    <source>
        <dbReference type="Proteomes" id="UP000262939"/>
    </source>
</evidence>
<sequence length="64" mass="7204">MGNKLFQQARTAVKNVLHANNKAETEDKVSIAKNALSSAYANSTPAEQEQLREFQQQLEDENVR</sequence>
<dbReference type="RefSeq" id="WP_117323624.1">
    <property type="nucleotide sequence ID" value="NZ_QVTD01000011.1"/>
</dbReference>
<organism evidence="2 3">
    <name type="scientific">Peribacillus glennii</name>
    <dbReference type="NCBI Taxonomy" id="2303991"/>
    <lineage>
        <taxon>Bacteria</taxon>
        <taxon>Bacillati</taxon>
        <taxon>Bacillota</taxon>
        <taxon>Bacilli</taxon>
        <taxon>Bacillales</taxon>
        <taxon>Bacillaceae</taxon>
        <taxon>Peribacillus</taxon>
    </lineage>
</organism>
<keyword evidence="3" id="KW-1185">Reference proteome</keyword>